<sequence length="186" mass="20465">MPPSMPSYPPLDDDEWPAAIAELRSGFAGRLNVYRVLAHRPELVRAWSDFRNHVVVETALGRQFSEVVILRTGHAMEAPYEWAHHVVRGRACGLDDARIASLRGPLDAMLPEDAVLAEAVDALLAGGTLSGRQQRDVVELVSTEGLFDLMATVAHYVFLAFIVKSFDVPIDEDIAAELQRNPPPEA</sequence>
<gene>
    <name evidence="2" type="ORF">JCR33_08190</name>
</gene>
<evidence type="ECO:0000313" key="2">
    <source>
        <dbReference type="EMBL" id="MBJ3775660.1"/>
    </source>
</evidence>
<dbReference type="InterPro" id="IPR003779">
    <property type="entry name" value="CMD-like"/>
</dbReference>
<dbReference type="RefSeq" id="WP_198881565.1">
    <property type="nucleotide sequence ID" value="NZ_JAEKJA010000006.1"/>
</dbReference>
<evidence type="ECO:0000313" key="3">
    <source>
        <dbReference type="Proteomes" id="UP000609531"/>
    </source>
</evidence>
<dbReference type="AlphaFoldDB" id="A0A934MG72"/>
<accession>A0A934MG72</accession>
<dbReference type="Pfam" id="PF02627">
    <property type="entry name" value="CMD"/>
    <property type="match status" value="1"/>
</dbReference>
<reference evidence="2" key="1">
    <citation type="submission" date="2020-12" db="EMBL/GenBank/DDBJ databases">
        <title>Bacterial taxonomy.</title>
        <authorList>
            <person name="Pan X."/>
        </authorList>
    </citation>
    <scope>NUCLEOTIDE SEQUENCE</scope>
    <source>
        <strain evidence="2">B2012</strain>
    </source>
</reference>
<name>A0A934MG72_9HYPH</name>
<dbReference type="EMBL" id="JAEKJA010000006">
    <property type="protein sequence ID" value="MBJ3775660.1"/>
    <property type="molecule type" value="Genomic_DNA"/>
</dbReference>
<organism evidence="2 3">
    <name type="scientific">Acuticoccus mangrovi</name>
    <dbReference type="NCBI Taxonomy" id="2796142"/>
    <lineage>
        <taxon>Bacteria</taxon>
        <taxon>Pseudomonadati</taxon>
        <taxon>Pseudomonadota</taxon>
        <taxon>Alphaproteobacteria</taxon>
        <taxon>Hyphomicrobiales</taxon>
        <taxon>Amorphaceae</taxon>
        <taxon>Acuticoccus</taxon>
    </lineage>
</organism>
<dbReference type="Gene3D" id="1.20.1290.10">
    <property type="entry name" value="AhpD-like"/>
    <property type="match status" value="1"/>
</dbReference>
<feature type="domain" description="Carboxymuconolactone decarboxylase-like" evidence="1">
    <location>
        <begin position="41"/>
        <end position="109"/>
    </location>
</feature>
<protein>
    <submittedName>
        <fullName evidence="2">Carboxymuconolactone decarboxylase family protein</fullName>
    </submittedName>
</protein>
<dbReference type="GO" id="GO:0051920">
    <property type="term" value="F:peroxiredoxin activity"/>
    <property type="evidence" value="ECO:0007669"/>
    <property type="project" value="InterPro"/>
</dbReference>
<keyword evidence="3" id="KW-1185">Reference proteome</keyword>
<dbReference type="SUPFAM" id="SSF69118">
    <property type="entry name" value="AhpD-like"/>
    <property type="match status" value="1"/>
</dbReference>
<dbReference type="PANTHER" id="PTHR34846">
    <property type="entry name" value="4-CARBOXYMUCONOLACTONE DECARBOXYLASE FAMILY PROTEIN (AFU_ORTHOLOGUE AFUA_6G11590)"/>
    <property type="match status" value="1"/>
</dbReference>
<evidence type="ECO:0000259" key="1">
    <source>
        <dbReference type="Pfam" id="PF02627"/>
    </source>
</evidence>
<dbReference type="Proteomes" id="UP000609531">
    <property type="component" value="Unassembled WGS sequence"/>
</dbReference>
<dbReference type="PANTHER" id="PTHR34846:SF11">
    <property type="entry name" value="4-CARBOXYMUCONOLACTONE DECARBOXYLASE FAMILY PROTEIN (AFU_ORTHOLOGUE AFUA_6G11590)"/>
    <property type="match status" value="1"/>
</dbReference>
<comment type="caution">
    <text evidence="2">The sequence shown here is derived from an EMBL/GenBank/DDBJ whole genome shotgun (WGS) entry which is preliminary data.</text>
</comment>
<dbReference type="InterPro" id="IPR029032">
    <property type="entry name" value="AhpD-like"/>
</dbReference>
<proteinExistence type="predicted"/>